<comment type="caution">
    <text evidence="6">The sequence shown here is derived from an EMBL/GenBank/DDBJ whole genome shotgun (WGS) entry which is preliminary data.</text>
</comment>
<evidence type="ECO:0000313" key="6">
    <source>
        <dbReference type="EMBL" id="KAJ7707596.1"/>
    </source>
</evidence>
<keyword evidence="7" id="KW-1185">Reference proteome</keyword>
<gene>
    <name evidence="6" type="ORF">B0H17DRAFT_1156193</name>
</gene>
<feature type="compositionally biased region" description="Acidic residues" evidence="3">
    <location>
        <begin position="123"/>
        <end position="136"/>
    </location>
</feature>
<name>A0AAD7MA07_MYCRO</name>
<dbReference type="AlphaFoldDB" id="A0AAD7MA07"/>
<protein>
    <recommendedName>
        <fullName evidence="2">RecQ-mediated genome instability protein 1</fullName>
    </recommendedName>
</protein>
<reference evidence="6" key="1">
    <citation type="submission" date="2023-03" db="EMBL/GenBank/DDBJ databases">
        <title>Massive genome expansion in bonnet fungi (Mycena s.s.) driven by repeated elements and novel gene families across ecological guilds.</title>
        <authorList>
            <consortium name="Lawrence Berkeley National Laboratory"/>
            <person name="Harder C.B."/>
            <person name="Miyauchi S."/>
            <person name="Viragh M."/>
            <person name="Kuo A."/>
            <person name="Thoen E."/>
            <person name="Andreopoulos B."/>
            <person name="Lu D."/>
            <person name="Skrede I."/>
            <person name="Drula E."/>
            <person name="Henrissat B."/>
            <person name="Morin E."/>
            <person name="Kohler A."/>
            <person name="Barry K."/>
            <person name="LaButti K."/>
            <person name="Morin E."/>
            <person name="Salamov A."/>
            <person name="Lipzen A."/>
            <person name="Mereny Z."/>
            <person name="Hegedus B."/>
            <person name="Baldrian P."/>
            <person name="Stursova M."/>
            <person name="Weitz H."/>
            <person name="Taylor A."/>
            <person name="Grigoriev I.V."/>
            <person name="Nagy L.G."/>
            <person name="Martin F."/>
            <person name="Kauserud H."/>
        </authorList>
    </citation>
    <scope>NUCLEOTIDE SEQUENCE</scope>
    <source>
        <strain evidence="6">CBHHK067</strain>
    </source>
</reference>
<proteinExistence type="inferred from homology"/>
<comment type="similarity">
    <text evidence="1">Belongs to the RMI1 family.</text>
</comment>
<dbReference type="SMART" id="SM01161">
    <property type="entry name" value="DUF1767"/>
    <property type="match status" value="1"/>
</dbReference>
<evidence type="ECO:0000259" key="4">
    <source>
        <dbReference type="Pfam" id="PF08585"/>
    </source>
</evidence>
<dbReference type="Pfam" id="PF08585">
    <property type="entry name" value="RMI1_N_C"/>
    <property type="match status" value="1"/>
</dbReference>
<dbReference type="Pfam" id="PF21000">
    <property type="entry name" value="RMI1_N_N"/>
    <property type="match status" value="1"/>
</dbReference>
<dbReference type="InterPro" id="IPR049363">
    <property type="entry name" value="RMI1_N"/>
</dbReference>
<evidence type="ECO:0000256" key="1">
    <source>
        <dbReference type="ARBA" id="ARBA00006395"/>
    </source>
</evidence>
<dbReference type="EMBL" id="JARKIE010000005">
    <property type="protein sequence ID" value="KAJ7707596.1"/>
    <property type="molecule type" value="Genomic_DNA"/>
</dbReference>
<feature type="domain" description="RMI1 N-terminal" evidence="5">
    <location>
        <begin position="18"/>
        <end position="65"/>
    </location>
</feature>
<feature type="region of interest" description="Disordered" evidence="3">
    <location>
        <begin position="118"/>
        <end position="138"/>
    </location>
</feature>
<dbReference type="Proteomes" id="UP001221757">
    <property type="component" value="Unassembled WGS sequence"/>
</dbReference>
<evidence type="ECO:0000259" key="5">
    <source>
        <dbReference type="Pfam" id="PF21000"/>
    </source>
</evidence>
<accession>A0AAD7MA07</accession>
<feature type="domain" description="RecQ mediated genome instability protein 1 OB-fold" evidence="4">
    <location>
        <begin position="80"/>
        <end position="180"/>
    </location>
</feature>
<dbReference type="Gene3D" id="2.40.50.770">
    <property type="entry name" value="RecQ-mediated genome instability protein Rmi1, C-terminal domain"/>
    <property type="match status" value="1"/>
</dbReference>
<dbReference type="InterPro" id="IPR042470">
    <property type="entry name" value="RMI1_N_C_sf"/>
</dbReference>
<sequence>MATVTPPQLSAWLDANYPSPRVDPEWLDACYAWVTAEHHLDPAQHLPAIIEHVEAQLLQSDLCDSMSHGTGIPLTLLTAPSGRLRGPVLVEITAITEVGASALALDQVRVARAERLAAGAGAGDDENEPADLEVEGEGPVPNYPRSMLRFELSDGATPLSAIEYRPLAELVLGVTPLGYKSCAI</sequence>
<evidence type="ECO:0000313" key="7">
    <source>
        <dbReference type="Proteomes" id="UP001221757"/>
    </source>
</evidence>
<dbReference type="PANTHER" id="PTHR14790">
    <property type="entry name" value="RECQ-MEDIATED GENOME INSTABILITY PROTEIN 1 RMI1"/>
    <property type="match status" value="1"/>
</dbReference>
<dbReference type="GO" id="GO:0016604">
    <property type="term" value="C:nuclear body"/>
    <property type="evidence" value="ECO:0007669"/>
    <property type="project" value="TreeGrafter"/>
</dbReference>
<organism evidence="6 7">
    <name type="scientific">Mycena rosella</name>
    <name type="common">Pink bonnet</name>
    <name type="synonym">Agaricus rosellus</name>
    <dbReference type="NCBI Taxonomy" id="1033263"/>
    <lineage>
        <taxon>Eukaryota</taxon>
        <taxon>Fungi</taxon>
        <taxon>Dikarya</taxon>
        <taxon>Basidiomycota</taxon>
        <taxon>Agaricomycotina</taxon>
        <taxon>Agaricomycetes</taxon>
        <taxon>Agaricomycetidae</taxon>
        <taxon>Agaricales</taxon>
        <taxon>Marasmiineae</taxon>
        <taxon>Mycenaceae</taxon>
        <taxon>Mycena</taxon>
    </lineage>
</organism>
<evidence type="ECO:0000256" key="2">
    <source>
        <dbReference type="ARBA" id="ARBA00018987"/>
    </source>
</evidence>
<dbReference type="PANTHER" id="PTHR14790:SF15">
    <property type="entry name" value="RECQ-MEDIATED GENOME INSTABILITY PROTEIN 1"/>
    <property type="match status" value="1"/>
</dbReference>
<dbReference type="GO" id="GO:0000712">
    <property type="term" value="P:resolution of meiotic recombination intermediates"/>
    <property type="evidence" value="ECO:0007669"/>
    <property type="project" value="TreeGrafter"/>
</dbReference>
<dbReference type="InterPro" id="IPR013894">
    <property type="entry name" value="RMI1_OB"/>
</dbReference>
<dbReference type="GO" id="GO:0031422">
    <property type="term" value="C:RecQ family helicase-topoisomerase III complex"/>
    <property type="evidence" value="ECO:0007669"/>
    <property type="project" value="TreeGrafter"/>
</dbReference>
<dbReference type="GO" id="GO:0000724">
    <property type="term" value="P:double-strand break repair via homologous recombination"/>
    <property type="evidence" value="ECO:0007669"/>
    <property type="project" value="TreeGrafter"/>
</dbReference>
<evidence type="ECO:0000256" key="3">
    <source>
        <dbReference type="SAM" id="MobiDB-lite"/>
    </source>
</evidence>